<feature type="compositionally biased region" description="Pro residues" evidence="6">
    <location>
        <begin position="99"/>
        <end position="115"/>
    </location>
</feature>
<feature type="region of interest" description="Disordered" evidence="6">
    <location>
        <begin position="793"/>
        <end position="829"/>
    </location>
</feature>
<dbReference type="GO" id="GO:0003677">
    <property type="term" value="F:DNA binding"/>
    <property type="evidence" value="ECO:0007669"/>
    <property type="project" value="InterPro"/>
</dbReference>
<feature type="compositionally biased region" description="Low complexity" evidence="6">
    <location>
        <begin position="162"/>
        <end position="182"/>
    </location>
</feature>
<gene>
    <name evidence="8" type="ORF">M427DRAFT_130623</name>
</gene>
<feature type="domain" description="Xylanolytic transcriptional activator regulatory" evidence="7">
    <location>
        <begin position="228"/>
        <end position="370"/>
    </location>
</feature>
<dbReference type="STRING" id="1344416.A0A139AYZ4"/>
<evidence type="ECO:0000256" key="2">
    <source>
        <dbReference type="ARBA" id="ARBA00022723"/>
    </source>
</evidence>
<feature type="region of interest" description="Disordered" evidence="6">
    <location>
        <begin position="74"/>
        <end position="182"/>
    </location>
</feature>
<dbReference type="InterPro" id="IPR050815">
    <property type="entry name" value="TF_fung"/>
</dbReference>
<protein>
    <recommendedName>
        <fullName evidence="7">Xylanolytic transcriptional activator regulatory domain-containing protein</fullName>
    </recommendedName>
</protein>
<evidence type="ECO:0000313" key="8">
    <source>
        <dbReference type="EMBL" id="KXS21946.1"/>
    </source>
</evidence>
<feature type="region of interest" description="Disordered" evidence="6">
    <location>
        <begin position="624"/>
        <end position="648"/>
    </location>
</feature>
<dbReference type="GO" id="GO:0005634">
    <property type="term" value="C:nucleus"/>
    <property type="evidence" value="ECO:0007669"/>
    <property type="project" value="UniProtKB-SubCell"/>
</dbReference>
<dbReference type="GO" id="GO:0000981">
    <property type="term" value="F:DNA-binding transcription factor activity, RNA polymerase II-specific"/>
    <property type="evidence" value="ECO:0007669"/>
    <property type="project" value="InterPro"/>
</dbReference>
<keyword evidence="3" id="KW-0805">Transcription regulation</keyword>
<keyword evidence="9" id="KW-1185">Reference proteome</keyword>
<dbReference type="CDD" id="cd12148">
    <property type="entry name" value="fungal_TF_MHR"/>
    <property type="match status" value="1"/>
</dbReference>
<dbReference type="OrthoDB" id="4314040at2759"/>
<keyword evidence="2" id="KW-0479">Metal-binding</keyword>
<evidence type="ECO:0000313" key="9">
    <source>
        <dbReference type="Proteomes" id="UP000070544"/>
    </source>
</evidence>
<comment type="subcellular location">
    <subcellularLocation>
        <location evidence="1">Nucleus</location>
    </subcellularLocation>
</comment>
<feature type="region of interest" description="Disordered" evidence="6">
    <location>
        <begin position="746"/>
        <end position="769"/>
    </location>
</feature>
<dbReference type="Proteomes" id="UP000070544">
    <property type="component" value="Unassembled WGS sequence"/>
</dbReference>
<reference evidence="8 9" key="1">
    <citation type="journal article" date="2015" name="Genome Biol. Evol.">
        <title>Phylogenomic analyses indicate that early fungi evolved digesting cell walls of algal ancestors of land plants.</title>
        <authorList>
            <person name="Chang Y."/>
            <person name="Wang S."/>
            <person name="Sekimoto S."/>
            <person name="Aerts A.L."/>
            <person name="Choi C."/>
            <person name="Clum A."/>
            <person name="LaButti K.M."/>
            <person name="Lindquist E.A."/>
            <person name="Yee Ngan C."/>
            <person name="Ohm R.A."/>
            <person name="Salamov A.A."/>
            <person name="Grigoriev I.V."/>
            <person name="Spatafora J.W."/>
            <person name="Berbee M.L."/>
        </authorList>
    </citation>
    <scope>NUCLEOTIDE SEQUENCE [LARGE SCALE GENOMIC DNA]</scope>
    <source>
        <strain evidence="8 9">JEL478</strain>
    </source>
</reference>
<dbReference type="PANTHER" id="PTHR47338:SF5">
    <property type="entry name" value="ZN(II)2CYS6 TRANSCRIPTION FACTOR (EUROFUNG)"/>
    <property type="match status" value="1"/>
</dbReference>
<dbReference type="GO" id="GO:0008270">
    <property type="term" value="F:zinc ion binding"/>
    <property type="evidence" value="ECO:0007669"/>
    <property type="project" value="InterPro"/>
</dbReference>
<evidence type="ECO:0000256" key="6">
    <source>
        <dbReference type="SAM" id="MobiDB-lite"/>
    </source>
</evidence>
<evidence type="ECO:0000259" key="7">
    <source>
        <dbReference type="Pfam" id="PF04082"/>
    </source>
</evidence>
<evidence type="ECO:0000256" key="4">
    <source>
        <dbReference type="ARBA" id="ARBA00023163"/>
    </source>
</evidence>
<dbReference type="InterPro" id="IPR007219">
    <property type="entry name" value="XnlR_reg_dom"/>
</dbReference>
<keyword evidence="5" id="KW-0539">Nucleus</keyword>
<name>A0A139AYZ4_GONPJ</name>
<dbReference type="AlphaFoldDB" id="A0A139AYZ4"/>
<evidence type="ECO:0000256" key="1">
    <source>
        <dbReference type="ARBA" id="ARBA00004123"/>
    </source>
</evidence>
<evidence type="ECO:0000256" key="5">
    <source>
        <dbReference type="ARBA" id="ARBA00023242"/>
    </source>
</evidence>
<dbReference type="Pfam" id="PF04082">
    <property type="entry name" value="Fungal_trans"/>
    <property type="match status" value="1"/>
</dbReference>
<sequence length="890" mass="94788">MASFGQTGQLRHLDSVSSLAPGLPLGSLNTLSQIAPGASLSQLSTLAPSFAIPPQLSLSDMDALGPPGPFLTAPYATAASRPPPIRPRNGMQPGFTIPVPAPVYPTFPSGPPTHAPAPHTSAPGPPSPARSPGAFSVSEFFDWPDSTSQPDAAGADSDVPASSSSLTPLLRTRSPSPLSTPFGGFTPFGSPPFYNHAGSTPISRPVDPLGGPPVPDVALLNQLTGLHFEMFHVNAPFLHRPSFLTNPSKDPLLLHSLWAANMRLYAAKYLADPRSVVDAAEGIFERAMKMVVGRLHLPATLSTLTAILFLVAVARHMGPAHLAQRLVGLALVMGRELGLGKDGTGTGAGGEVGREMRRRLLWHLFMMERSYLPLAPTLLTDAEAKRQYLPMADEVFYNLDPEDDEANPGVPSTSAAGAPTRYGEVGFADLSAVGRSVAGGASRRRLAIDQRPAAEIFEATSLVLNGRMGGRHVEKRMMQRLVERWWEQGSGFTIAPLILVNFRGHIAKIRRYAEEFDMEMWTRVSTVASDGDVEVAPGERSGNTTATAPPTTEIAQRVANFNAALREYADSLPLPLKMVNAASDVKEITKILRMLLGTGGGTSPVSPDTPPMFLDPVQDLTSAACDPGAGANGGAKDQGTPKPVRRSSVRGFGSGVVDKATLALLEFHSLRLLLNLPRSVSAMFEDKAWQGSENFSVCEEAVKQMSLIVEALARLDEWQPTMAYIFEEQTAFDESIDVSVESNDLGMATTEPSSRNTSPHSDQGFSSNASMPTVHWASGVLPSLVDISVTQNTRHEGDGTSIGSAGHGAMSRIKSEGGERSFSASSGARDGVGRPSLWGTFGLSPAMPNPAKQKVNGMIASMKKTKRRFMEAVASKSDVGKLWSIKFWVL</sequence>
<dbReference type="EMBL" id="KQ965732">
    <property type="protein sequence ID" value="KXS21946.1"/>
    <property type="molecule type" value="Genomic_DNA"/>
</dbReference>
<proteinExistence type="predicted"/>
<dbReference type="PANTHER" id="PTHR47338">
    <property type="entry name" value="ZN(II)2CYS6 TRANSCRIPTION FACTOR (EUROFUNG)-RELATED"/>
    <property type="match status" value="1"/>
</dbReference>
<dbReference type="GO" id="GO:0006351">
    <property type="term" value="P:DNA-templated transcription"/>
    <property type="evidence" value="ECO:0007669"/>
    <property type="project" value="InterPro"/>
</dbReference>
<accession>A0A139AYZ4</accession>
<organism evidence="8 9">
    <name type="scientific">Gonapodya prolifera (strain JEL478)</name>
    <name type="common">Monoblepharis prolifera</name>
    <dbReference type="NCBI Taxonomy" id="1344416"/>
    <lineage>
        <taxon>Eukaryota</taxon>
        <taxon>Fungi</taxon>
        <taxon>Fungi incertae sedis</taxon>
        <taxon>Chytridiomycota</taxon>
        <taxon>Chytridiomycota incertae sedis</taxon>
        <taxon>Monoblepharidomycetes</taxon>
        <taxon>Monoblepharidales</taxon>
        <taxon>Gonapodyaceae</taxon>
        <taxon>Gonapodya</taxon>
    </lineage>
</organism>
<evidence type="ECO:0000256" key="3">
    <source>
        <dbReference type="ARBA" id="ARBA00023015"/>
    </source>
</evidence>
<keyword evidence="4" id="KW-0804">Transcription</keyword>
<feature type="compositionally biased region" description="Polar residues" evidence="6">
    <location>
        <begin position="750"/>
        <end position="769"/>
    </location>
</feature>